<comment type="caution">
    <text evidence="6">The sequence shown here is derived from an EMBL/GenBank/DDBJ whole genome shotgun (WGS) entry which is preliminary data.</text>
</comment>
<dbReference type="Gene3D" id="3.55.40.20">
    <property type="entry name" value="Iron/manganese superoxide dismutase, C-terminal domain"/>
    <property type="match status" value="1"/>
</dbReference>
<gene>
    <name evidence="6" type="ORF">COU20_01065</name>
</gene>
<evidence type="ECO:0000259" key="5">
    <source>
        <dbReference type="Pfam" id="PF02777"/>
    </source>
</evidence>
<organism evidence="6 7">
    <name type="scientific">Candidatus Kaiserbacteria bacterium CG10_big_fil_rev_8_21_14_0_10_59_10</name>
    <dbReference type="NCBI Taxonomy" id="1974612"/>
    <lineage>
        <taxon>Bacteria</taxon>
        <taxon>Candidatus Kaiseribacteriota</taxon>
    </lineage>
</organism>
<comment type="similarity">
    <text evidence="1">Belongs to the iron/manganese superoxide dismutase family.</text>
</comment>
<dbReference type="SUPFAM" id="SSF54719">
    <property type="entry name" value="Fe,Mn superoxide dismutase (SOD), C-terminal domain"/>
    <property type="match status" value="1"/>
</dbReference>
<dbReference type="PANTHER" id="PTHR11404">
    <property type="entry name" value="SUPEROXIDE DISMUTASE 2"/>
    <property type="match status" value="1"/>
</dbReference>
<feature type="domain" description="Manganese/iron superoxide dismutase C-terminal" evidence="5">
    <location>
        <begin position="111"/>
        <end position="196"/>
    </location>
</feature>
<dbReference type="SUPFAM" id="SSF46609">
    <property type="entry name" value="Fe,Mn superoxide dismutase (SOD), N-terminal domain"/>
    <property type="match status" value="1"/>
</dbReference>
<protein>
    <recommendedName>
        <fullName evidence="2">superoxide dismutase</fullName>
        <ecNumber evidence="2">1.15.1.1</ecNumber>
    </recommendedName>
</protein>
<keyword evidence="3" id="KW-0479">Metal-binding</keyword>
<dbReference type="Pfam" id="PF02777">
    <property type="entry name" value="Sod_Fe_C"/>
    <property type="match status" value="1"/>
</dbReference>
<accession>A0A2H0U8E9</accession>
<dbReference type="Proteomes" id="UP000231379">
    <property type="component" value="Unassembled WGS sequence"/>
</dbReference>
<name>A0A2H0U8E9_9BACT</name>
<reference evidence="7" key="1">
    <citation type="submission" date="2017-09" db="EMBL/GenBank/DDBJ databases">
        <title>Depth-based differentiation of microbial function through sediment-hosted aquifers and enrichment of novel symbionts in the deep terrestrial subsurface.</title>
        <authorList>
            <person name="Probst A.J."/>
            <person name="Ladd B."/>
            <person name="Jarett J.K."/>
            <person name="Geller-Mcgrath D.E."/>
            <person name="Sieber C.M.K."/>
            <person name="Emerson J.B."/>
            <person name="Anantharaman K."/>
            <person name="Thomas B.C."/>
            <person name="Malmstrom R."/>
            <person name="Stieglmeier M."/>
            <person name="Klingl A."/>
            <person name="Woyke T."/>
            <person name="Ryan C.M."/>
            <person name="Banfield J.F."/>
        </authorList>
    </citation>
    <scope>NUCLEOTIDE SEQUENCE [LARGE SCALE GENOMIC DNA]</scope>
</reference>
<dbReference type="InterPro" id="IPR036314">
    <property type="entry name" value="SOD_C_sf"/>
</dbReference>
<dbReference type="InterPro" id="IPR050265">
    <property type="entry name" value="Fe/Mn_Superoxide_Dismutase"/>
</dbReference>
<dbReference type="EMBL" id="PFBM01000008">
    <property type="protein sequence ID" value="PIR82674.1"/>
    <property type="molecule type" value="Genomic_DNA"/>
</dbReference>
<dbReference type="AlphaFoldDB" id="A0A2H0U8E9"/>
<evidence type="ECO:0000313" key="7">
    <source>
        <dbReference type="Proteomes" id="UP000231379"/>
    </source>
</evidence>
<proteinExistence type="inferred from homology"/>
<sequence length="202" mass="22947">MRMHVYQAKTFSIPPLDGISEESVKQHIGLYEGYVKNFNAMSKQVAELAVEDADKYAHPVSELMRRRSFEFDGMRLHEYYFAQLEGGSTPLTINGPLAKTLAEKYSPYGIEKVMTMMGNIRGPGWAILYWDPEAKEPLMSFVGEQHQGHLVTLPIILALDVWEHSYILDYGALPAGKAKYIEAFFKNVNWGVVEERFAAYTS</sequence>
<dbReference type="PANTHER" id="PTHR11404:SF6">
    <property type="entry name" value="SUPEROXIDE DISMUTASE [MN], MITOCHONDRIAL"/>
    <property type="match status" value="1"/>
</dbReference>
<evidence type="ECO:0000256" key="1">
    <source>
        <dbReference type="ARBA" id="ARBA00008714"/>
    </source>
</evidence>
<dbReference type="EC" id="1.15.1.1" evidence="2"/>
<dbReference type="GO" id="GO:0046872">
    <property type="term" value="F:metal ion binding"/>
    <property type="evidence" value="ECO:0007669"/>
    <property type="project" value="UniProtKB-KW"/>
</dbReference>
<evidence type="ECO:0000256" key="4">
    <source>
        <dbReference type="ARBA" id="ARBA00023002"/>
    </source>
</evidence>
<dbReference type="GO" id="GO:0004784">
    <property type="term" value="F:superoxide dismutase activity"/>
    <property type="evidence" value="ECO:0007669"/>
    <property type="project" value="UniProtKB-EC"/>
</dbReference>
<dbReference type="InterPro" id="IPR036324">
    <property type="entry name" value="Mn/Fe_SOD_N_sf"/>
</dbReference>
<evidence type="ECO:0000256" key="2">
    <source>
        <dbReference type="ARBA" id="ARBA00012682"/>
    </source>
</evidence>
<evidence type="ECO:0000313" key="6">
    <source>
        <dbReference type="EMBL" id="PIR82674.1"/>
    </source>
</evidence>
<evidence type="ECO:0000256" key="3">
    <source>
        <dbReference type="ARBA" id="ARBA00022723"/>
    </source>
</evidence>
<dbReference type="InterPro" id="IPR019832">
    <property type="entry name" value="Mn/Fe_SOD_C"/>
</dbReference>
<keyword evidence="4" id="KW-0560">Oxidoreductase</keyword>